<evidence type="ECO:0000256" key="3">
    <source>
        <dbReference type="SAM" id="Coils"/>
    </source>
</evidence>
<evidence type="ECO:0000256" key="1">
    <source>
        <dbReference type="ARBA" id="ARBA00004123"/>
    </source>
</evidence>
<dbReference type="GO" id="GO:0003677">
    <property type="term" value="F:DNA binding"/>
    <property type="evidence" value="ECO:0007669"/>
    <property type="project" value="InterPro"/>
</dbReference>
<keyword evidence="3" id="KW-0175">Coiled coil</keyword>
<dbReference type="GO" id="GO:0000390">
    <property type="term" value="P:spliceosomal complex disassembly"/>
    <property type="evidence" value="ECO:0007669"/>
    <property type="project" value="InterPro"/>
</dbReference>
<dbReference type="InterPro" id="IPR028211">
    <property type="entry name" value="Ntr2"/>
</dbReference>
<evidence type="ECO:0000256" key="4">
    <source>
        <dbReference type="SAM" id="MobiDB-lite"/>
    </source>
</evidence>
<evidence type="ECO:0000313" key="6">
    <source>
        <dbReference type="Proteomes" id="UP000193498"/>
    </source>
</evidence>
<keyword evidence="2" id="KW-0539">Nucleus</keyword>
<dbReference type="InterPro" id="IPR012890">
    <property type="entry name" value="GCFC2-like"/>
</dbReference>
<protein>
    <submittedName>
        <fullName evidence="5">Uncharacterized protein</fullName>
    </submittedName>
</protein>
<feature type="compositionally biased region" description="Acidic residues" evidence="4">
    <location>
        <begin position="172"/>
        <end position="183"/>
    </location>
</feature>
<feature type="compositionally biased region" description="Low complexity" evidence="4">
    <location>
        <begin position="328"/>
        <end position="353"/>
    </location>
</feature>
<dbReference type="STRING" id="1314790.A0A1Y1XRV7"/>
<organism evidence="5 6">
    <name type="scientific">Basidiobolus meristosporus CBS 931.73</name>
    <dbReference type="NCBI Taxonomy" id="1314790"/>
    <lineage>
        <taxon>Eukaryota</taxon>
        <taxon>Fungi</taxon>
        <taxon>Fungi incertae sedis</taxon>
        <taxon>Zoopagomycota</taxon>
        <taxon>Entomophthoromycotina</taxon>
        <taxon>Basidiobolomycetes</taxon>
        <taxon>Basidiobolales</taxon>
        <taxon>Basidiobolaceae</taxon>
        <taxon>Basidiobolus</taxon>
    </lineage>
</organism>
<dbReference type="PANTHER" id="PTHR12214">
    <property type="entry name" value="GC-RICH SEQUENCE DNA-BINDING FACTOR"/>
    <property type="match status" value="1"/>
</dbReference>
<proteinExistence type="predicted"/>
<accession>A0A1Y1XRV7</accession>
<feature type="region of interest" description="Disordered" evidence="4">
    <location>
        <begin position="240"/>
        <end position="263"/>
    </location>
</feature>
<reference evidence="5 6" key="1">
    <citation type="submission" date="2016-07" db="EMBL/GenBank/DDBJ databases">
        <title>Pervasive Adenine N6-methylation of Active Genes in Fungi.</title>
        <authorList>
            <consortium name="DOE Joint Genome Institute"/>
            <person name="Mondo S.J."/>
            <person name="Dannebaum R.O."/>
            <person name="Kuo R.C."/>
            <person name="Labutti K."/>
            <person name="Haridas S."/>
            <person name="Kuo A."/>
            <person name="Salamov A."/>
            <person name="Ahrendt S.R."/>
            <person name="Lipzen A."/>
            <person name="Sullivan W."/>
            <person name="Andreopoulos W.B."/>
            <person name="Clum A."/>
            <person name="Lindquist E."/>
            <person name="Daum C."/>
            <person name="Ramamoorthy G.K."/>
            <person name="Gryganskyi A."/>
            <person name="Culley D."/>
            <person name="Magnuson J.K."/>
            <person name="James T.Y."/>
            <person name="O'Malley M.A."/>
            <person name="Stajich J.E."/>
            <person name="Spatafora J.W."/>
            <person name="Visel A."/>
            <person name="Grigoriev I.V."/>
        </authorList>
    </citation>
    <scope>NUCLEOTIDE SEQUENCE [LARGE SCALE GENOMIC DNA]</scope>
    <source>
        <strain evidence="5 6">CBS 931.73</strain>
    </source>
</reference>
<evidence type="ECO:0000313" key="5">
    <source>
        <dbReference type="EMBL" id="ORX88463.1"/>
    </source>
</evidence>
<sequence>MADITFTKKSTKRQIRKKVEADEEPEPAPVIIQRSKPKTNKAKKATPVLSFNDDEEAEESFNLKKSAASIELKKSKERKFKLREDVLRDTPEPVLEERVNYSKDHLEALKKESFNQQRIYDKFDRPEGIPDEHMVLLAKKKREELRSGRVSGDFIPLDDGADTHGDSRLVREEDEVGEGDEEFESAMGDKLVLGKNAAKRAQSRHRHDLEEMIEEAELDENDEELRRWEALQIRKVAGAKFSEPSTARPRKETKIPNATPIPTIGDVQKMFENSLSMLQETQETHSKELAQIDHDLQQSQTRLLEIDENTAKIQERLEHYRALGTNGTSENTPNITPSPTPSITTAPSTPMES</sequence>
<dbReference type="Pfam" id="PF15458">
    <property type="entry name" value="NTR2"/>
    <property type="match status" value="1"/>
</dbReference>
<feature type="compositionally biased region" description="Basic residues" evidence="4">
    <location>
        <begin position="35"/>
        <end position="44"/>
    </location>
</feature>
<evidence type="ECO:0000256" key="2">
    <source>
        <dbReference type="ARBA" id="ARBA00023242"/>
    </source>
</evidence>
<dbReference type="EMBL" id="MCFE01000528">
    <property type="protein sequence ID" value="ORX88463.1"/>
    <property type="molecule type" value="Genomic_DNA"/>
</dbReference>
<dbReference type="GO" id="GO:0071008">
    <property type="term" value="C:U2-type post-mRNA release spliceosomal complex"/>
    <property type="evidence" value="ECO:0007669"/>
    <property type="project" value="InterPro"/>
</dbReference>
<dbReference type="OrthoDB" id="429427at2759"/>
<feature type="region of interest" description="Disordered" evidence="4">
    <location>
        <begin position="321"/>
        <end position="353"/>
    </location>
</feature>
<feature type="compositionally biased region" description="Basic and acidic residues" evidence="4">
    <location>
        <begin position="161"/>
        <end position="171"/>
    </location>
</feature>
<comment type="subcellular location">
    <subcellularLocation>
        <location evidence="1">Nucleus</location>
    </subcellularLocation>
</comment>
<feature type="coiled-coil region" evidence="3">
    <location>
        <begin position="199"/>
        <end position="226"/>
    </location>
</feature>
<feature type="region of interest" description="Disordered" evidence="4">
    <location>
        <begin position="151"/>
        <end position="183"/>
    </location>
</feature>
<keyword evidence="6" id="KW-1185">Reference proteome</keyword>
<comment type="caution">
    <text evidence="5">The sequence shown here is derived from an EMBL/GenBank/DDBJ whole genome shotgun (WGS) entry which is preliminary data.</text>
</comment>
<dbReference type="InParanoid" id="A0A1Y1XRV7"/>
<dbReference type="PANTHER" id="PTHR12214:SF0">
    <property type="entry name" value="LD29489P"/>
    <property type="match status" value="1"/>
</dbReference>
<gene>
    <name evidence="5" type="ORF">K493DRAFT_78056</name>
</gene>
<dbReference type="AlphaFoldDB" id="A0A1Y1XRV7"/>
<dbReference type="Proteomes" id="UP000193498">
    <property type="component" value="Unassembled WGS sequence"/>
</dbReference>
<name>A0A1Y1XRV7_9FUNG</name>
<feature type="region of interest" description="Disordered" evidence="4">
    <location>
        <begin position="1"/>
        <end position="47"/>
    </location>
</feature>